<dbReference type="PANTHER" id="PTHR33164">
    <property type="entry name" value="TRANSCRIPTIONAL REGULATOR, MARR FAMILY"/>
    <property type="match status" value="1"/>
</dbReference>
<dbReference type="InterPro" id="IPR000835">
    <property type="entry name" value="HTH_MarR-typ"/>
</dbReference>
<sequence length="171" mass="20030">MKLEWMGEYRSFVEKLIKYANVYASIYNKEDYYGTSIPISFSQIQVLEYLLENEELNLNMSEIAGRLGISPSAFTKLVNKLTQKDLLEKFYLEGNRKNIIIRVTDHGRRLYQNYSNYIYEKSFSKMFRAGEGLPKKYLPVVARMLEAGIWLDQEKEVKTPQVLIPVGKNHK</sequence>
<gene>
    <name evidence="2" type="ORF">DSM106044_00328</name>
</gene>
<reference evidence="2 3" key="1">
    <citation type="journal article" date="2019" name="Anaerobe">
        <title>Detection of Robinsoniella peoriensis in multiple bone samples of a trauma patient.</title>
        <authorList>
            <person name="Schrottner P."/>
            <person name="Hartwich K."/>
            <person name="Bunk B."/>
            <person name="Schober I."/>
            <person name="Helbig S."/>
            <person name="Rudolph W.W."/>
            <person name="Gunzer F."/>
        </authorList>
    </citation>
    <scope>NUCLEOTIDE SEQUENCE [LARGE SCALE GENOMIC DNA]</scope>
    <source>
        <strain evidence="2 3">DSM 106044</strain>
    </source>
</reference>
<dbReference type="Proteomes" id="UP000306509">
    <property type="component" value="Unassembled WGS sequence"/>
</dbReference>
<dbReference type="EMBL" id="QGQD01000006">
    <property type="protein sequence ID" value="TLD02829.1"/>
    <property type="molecule type" value="Genomic_DNA"/>
</dbReference>
<protein>
    <submittedName>
        <fullName evidence="2">MarR family transcriptional regulator</fullName>
    </submittedName>
</protein>
<organism evidence="2 3">
    <name type="scientific">Robinsoniella peoriensis</name>
    <dbReference type="NCBI Taxonomy" id="180332"/>
    <lineage>
        <taxon>Bacteria</taxon>
        <taxon>Bacillati</taxon>
        <taxon>Bacillota</taxon>
        <taxon>Clostridia</taxon>
        <taxon>Lachnospirales</taxon>
        <taxon>Lachnospiraceae</taxon>
        <taxon>Robinsoniella</taxon>
    </lineage>
</organism>
<dbReference type="GO" id="GO:0006950">
    <property type="term" value="P:response to stress"/>
    <property type="evidence" value="ECO:0007669"/>
    <property type="project" value="TreeGrafter"/>
</dbReference>
<dbReference type="AlphaFoldDB" id="A0A4U8QDL9"/>
<comment type="caution">
    <text evidence="2">The sequence shown here is derived from an EMBL/GenBank/DDBJ whole genome shotgun (WGS) entry which is preliminary data.</text>
</comment>
<dbReference type="GO" id="GO:0003700">
    <property type="term" value="F:DNA-binding transcription factor activity"/>
    <property type="evidence" value="ECO:0007669"/>
    <property type="project" value="InterPro"/>
</dbReference>
<dbReference type="InterPro" id="IPR036390">
    <property type="entry name" value="WH_DNA-bd_sf"/>
</dbReference>
<dbReference type="RefSeq" id="WP_027294063.1">
    <property type="nucleotide sequence ID" value="NZ_CAUSDN010000103.1"/>
</dbReference>
<dbReference type="STRING" id="180332.GCA_000797495_05538"/>
<proteinExistence type="predicted"/>
<accession>A0A4U8QDL9</accession>
<dbReference type="InterPro" id="IPR039422">
    <property type="entry name" value="MarR/SlyA-like"/>
</dbReference>
<dbReference type="PROSITE" id="PS50995">
    <property type="entry name" value="HTH_MARR_2"/>
    <property type="match status" value="1"/>
</dbReference>
<dbReference type="Gene3D" id="1.10.10.10">
    <property type="entry name" value="Winged helix-like DNA-binding domain superfamily/Winged helix DNA-binding domain"/>
    <property type="match status" value="1"/>
</dbReference>
<dbReference type="SMART" id="SM00347">
    <property type="entry name" value="HTH_MARR"/>
    <property type="match status" value="1"/>
</dbReference>
<dbReference type="SUPFAM" id="SSF46785">
    <property type="entry name" value="Winged helix' DNA-binding domain"/>
    <property type="match status" value="1"/>
</dbReference>
<feature type="domain" description="HTH marR-type" evidence="1">
    <location>
        <begin position="1"/>
        <end position="147"/>
    </location>
</feature>
<keyword evidence="3" id="KW-1185">Reference proteome</keyword>
<evidence type="ECO:0000313" key="3">
    <source>
        <dbReference type="Proteomes" id="UP000306509"/>
    </source>
</evidence>
<name>A0A4U8QDL9_9FIRM</name>
<dbReference type="Pfam" id="PF12802">
    <property type="entry name" value="MarR_2"/>
    <property type="match status" value="1"/>
</dbReference>
<dbReference type="PANTHER" id="PTHR33164:SF96">
    <property type="entry name" value="MARR-FAMILY TRANSCRIPTIONAL REGULATOR"/>
    <property type="match status" value="1"/>
</dbReference>
<evidence type="ECO:0000313" key="2">
    <source>
        <dbReference type="EMBL" id="TLD02829.1"/>
    </source>
</evidence>
<dbReference type="InterPro" id="IPR036388">
    <property type="entry name" value="WH-like_DNA-bd_sf"/>
</dbReference>
<evidence type="ECO:0000259" key="1">
    <source>
        <dbReference type="PROSITE" id="PS50995"/>
    </source>
</evidence>